<proteinExistence type="predicted"/>
<dbReference type="Proteomes" id="UP001501556">
    <property type="component" value="Unassembled WGS sequence"/>
</dbReference>
<dbReference type="InterPro" id="IPR019882">
    <property type="entry name" value="CHP03643"/>
</dbReference>
<evidence type="ECO:0000256" key="1">
    <source>
        <dbReference type="SAM" id="MobiDB-lite"/>
    </source>
</evidence>
<dbReference type="NCBIfam" id="TIGR03643">
    <property type="entry name" value="TIGR03643 family protein"/>
    <property type="match status" value="1"/>
</dbReference>
<dbReference type="EMBL" id="BAABDI010000002">
    <property type="protein sequence ID" value="GAA3961906.1"/>
    <property type="molecule type" value="Genomic_DNA"/>
</dbReference>
<evidence type="ECO:0000313" key="3">
    <source>
        <dbReference type="Proteomes" id="UP001501556"/>
    </source>
</evidence>
<comment type="caution">
    <text evidence="2">The sequence shown here is derived from an EMBL/GenBank/DDBJ whole genome shotgun (WGS) entry which is preliminary data.</text>
</comment>
<dbReference type="Pfam" id="PF10985">
    <property type="entry name" value="DUF2805"/>
    <property type="match status" value="1"/>
</dbReference>
<feature type="region of interest" description="Disordered" evidence="1">
    <location>
        <begin position="1"/>
        <end position="31"/>
    </location>
</feature>
<sequence length="120" mass="13966">MTSTSNETMRGLSTKGQRYISPMKNEPTNFDHLSEADIDRIIEMGWEDRTPFEAIELQFGLAEKDVIALMRREMKASSFRMWRQRMAGRSTKHQALREAGMDTFRSTSQRSISMNKISKR</sequence>
<gene>
    <name evidence="2" type="ORF">GCM10022407_06020</name>
</gene>
<name>A0ABP7P9H9_9BACT</name>
<feature type="region of interest" description="Disordered" evidence="1">
    <location>
        <begin position="86"/>
        <end position="120"/>
    </location>
</feature>
<accession>A0ABP7P9H9</accession>
<reference evidence="3" key="1">
    <citation type="journal article" date="2019" name="Int. J. Syst. Evol. Microbiol.">
        <title>The Global Catalogue of Microorganisms (GCM) 10K type strain sequencing project: providing services to taxonomists for standard genome sequencing and annotation.</title>
        <authorList>
            <consortium name="The Broad Institute Genomics Platform"/>
            <consortium name="The Broad Institute Genome Sequencing Center for Infectious Disease"/>
            <person name="Wu L."/>
            <person name="Ma J."/>
        </authorList>
    </citation>
    <scope>NUCLEOTIDE SEQUENCE [LARGE SCALE GENOMIC DNA]</scope>
    <source>
        <strain evidence="3">JCM 17217</strain>
    </source>
</reference>
<evidence type="ECO:0000313" key="2">
    <source>
        <dbReference type="EMBL" id="GAA3961906.1"/>
    </source>
</evidence>
<keyword evidence="3" id="KW-1185">Reference proteome</keyword>
<organism evidence="2 3">
    <name type="scientific">Hymenobacter antarcticus</name>
    <dbReference type="NCBI Taxonomy" id="486270"/>
    <lineage>
        <taxon>Bacteria</taxon>
        <taxon>Pseudomonadati</taxon>
        <taxon>Bacteroidota</taxon>
        <taxon>Cytophagia</taxon>
        <taxon>Cytophagales</taxon>
        <taxon>Hymenobacteraceae</taxon>
        <taxon>Hymenobacter</taxon>
    </lineage>
</organism>
<protein>
    <recommendedName>
        <fullName evidence="4">TIGR03643 family protein</fullName>
    </recommendedName>
</protein>
<evidence type="ECO:0008006" key="4">
    <source>
        <dbReference type="Google" id="ProtNLM"/>
    </source>
</evidence>
<feature type="compositionally biased region" description="Polar residues" evidence="1">
    <location>
        <begin position="104"/>
        <end position="120"/>
    </location>
</feature>